<organism evidence="9 10">
    <name type="scientific">Ketogulonicigenium robustum</name>
    <dbReference type="NCBI Taxonomy" id="92947"/>
    <lineage>
        <taxon>Bacteria</taxon>
        <taxon>Pseudomonadati</taxon>
        <taxon>Pseudomonadota</taxon>
        <taxon>Alphaproteobacteria</taxon>
        <taxon>Rhodobacterales</taxon>
        <taxon>Roseobacteraceae</taxon>
        <taxon>Ketogulonicigenium</taxon>
    </lineage>
</organism>
<evidence type="ECO:0000256" key="5">
    <source>
        <dbReference type="ARBA" id="ARBA00022906"/>
    </source>
</evidence>
<evidence type="ECO:0000256" key="1">
    <source>
        <dbReference type="ARBA" id="ARBA00005417"/>
    </source>
</evidence>
<keyword evidence="2" id="KW-0813">Transport</keyword>
<feature type="compositionally biased region" description="Basic and acidic residues" evidence="7">
    <location>
        <begin position="255"/>
        <end position="273"/>
    </location>
</feature>
<comment type="similarity">
    <text evidence="1">Belongs to the ABC transporter superfamily.</text>
</comment>
<feature type="domain" description="ABC transporter" evidence="8">
    <location>
        <begin position="17"/>
        <end position="243"/>
    </location>
</feature>
<dbReference type="SMART" id="SM00382">
    <property type="entry name" value="AAA"/>
    <property type="match status" value="1"/>
</dbReference>
<dbReference type="KEGG" id="kro:BVG79_00742"/>
<keyword evidence="5" id="KW-0862">Zinc</keyword>
<evidence type="ECO:0000256" key="7">
    <source>
        <dbReference type="SAM" id="MobiDB-lite"/>
    </source>
</evidence>
<keyword evidence="4 9" id="KW-0067">ATP-binding</keyword>
<keyword evidence="3" id="KW-0547">Nucleotide-binding</keyword>
<dbReference type="Pfam" id="PF00005">
    <property type="entry name" value="ABC_tran"/>
    <property type="match status" value="1"/>
</dbReference>
<accession>A0A1W6NXZ3</accession>
<keyword evidence="6" id="KW-0406">Ion transport</keyword>
<proteinExistence type="inferred from homology"/>
<dbReference type="Gene3D" id="3.40.50.300">
    <property type="entry name" value="P-loop containing nucleotide triphosphate hydrolases"/>
    <property type="match status" value="1"/>
</dbReference>
<evidence type="ECO:0000256" key="2">
    <source>
        <dbReference type="ARBA" id="ARBA00022448"/>
    </source>
</evidence>
<dbReference type="PROSITE" id="PS50893">
    <property type="entry name" value="ABC_TRANSPORTER_2"/>
    <property type="match status" value="1"/>
</dbReference>
<dbReference type="InterPro" id="IPR027417">
    <property type="entry name" value="P-loop_NTPase"/>
</dbReference>
<evidence type="ECO:0000256" key="3">
    <source>
        <dbReference type="ARBA" id="ARBA00022741"/>
    </source>
</evidence>
<dbReference type="InterPro" id="IPR003439">
    <property type="entry name" value="ABC_transporter-like_ATP-bd"/>
</dbReference>
<sequence length="273" mass="29381">MSRVPPRAGGTRLMDILTFDNVTLGYGSHAAVHHLSGSIARGEKLAVIGGNGSGKSTLLKGIVGLLRPMGGRITRDGATRLAYLPQAAEVDRSFPARVIDLVALGLWTKRGLWGRHSADDIARLHAALARVGLAGFAERPLDALSGGQFQRALFARVIVQQADLILLDESFNGVDQPTEADLLRLIADWSTEGRTVLTVLHDLDTVRQHFPRSLLLARDLIGWGATADVLTSANLARARGYTEAWDDDAPLCEAPPHEHLGGHSHEHTTRTPA</sequence>
<dbReference type="InterPro" id="IPR050153">
    <property type="entry name" value="Metal_Ion_Import_ABC"/>
</dbReference>
<dbReference type="PANTHER" id="PTHR42734">
    <property type="entry name" value="METAL TRANSPORT SYSTEM ATP-BINDING PROTEIN TM_0124-RELATED"/>
    <property type="match status" value="1"/>
</dbReference>
<keyword evidence="5" id="KW-0864">Zinc transport</keyword>
<evidence type="ECO:0000256" key="6">
    <source>
        <dbReference type="ARBA" id="ARBA00023065"/>
    </source>
</evidence>
<dbReference type="InterPro" id="IPR017871">
    <property type="entry name" value="ABC_transporter-like_CS"/>
</dbReference>
<feature type="region of interest" description="Disordered" evidence="7">
    <location>
        <begin position="249"/>
        <end position="273"/>
    </location>
</feature>
<dbReference type="NCBIfam" id="NF040873">
    <property type="entry name" value="AztA"/>
    <property type="match status" value="1"/>
</dbReference>
<evidence type="ECO:0000259" key="8">
    <source>
        <dbReference type="PROSITE" id="PS50893"/>
    </source>
</evidence>
<dbReference type="AlphaFoldDB" id="A0A1W6NXZ3"/>
<gene>
    <name evidence="9" type="primary">znuC</name>
    <name evidence="9" type="ORF">BVG79_00742</name>
</gene>
<dbReference type="InterPro" id="IPR047748">
    <property type="entry name" value="AztA-like"/>
</dbReference>
<dbReference type="GO" id="GO:0016887">
    <property type="term" value="F:ATP hydrolysis activity"/>
    <property type="evidence" value="ECO:0007669"/>
    <property type="project" value="InterPro"/>
</dbReference>
<dbReference type="GO" id="GO:0005524">
    <property type="term" value="F:ATP binding"/>
    <property type="evidence" value="ECO:0007669"/>
    <property type="project" value="UniProtKB-KW"/>
</dbReference>
<dbReference type="STRING" id="92947.BVG79_00742"/>
<dbReference type="PANTHER" id="PTHR42734:SF5">
    <property type="entry name" value="IRON TRANSPORT SYSTEM ATP-BINDING PROTEIN HI_0361-RELATED"/>
    <property type="match status" value="1"/>
</dbReference>
<evidence type="ECO:0000313" key="10">
    <source>
        <dbReference type="Proteomes" id="UP000242447"/>
    </source>
</evidence>
<dbReference type="CDD" id="cd03235">
    <property type="entry name" value="ABC_Metallic_Cations"/>
    <property type="match status" value="1"/>
</dbReference>
<reference evidence="9 10" key="1">
    <citation type="submission" date="2017-02" db="EMBL/GenBank/DDBJ databases">
        <title>Ketogulonicigenium robustum SPU B003 Genome sequencing and assembly.</title>
        <authorList>
            <person name="Li Y."/>
            <person name="Liu L."/>
            <person name="Wang C."/>
            <person name="Zhang M."/>
            <person name="Zhang T."/>
            <person name="Zhang Y."/>
        </authorList>
    </citation>
    <scope>NUCLEOTIDE SEQUENCE [LARGE SCALE GENOMIC DNA]</scope>
    <source>
        <strain evidence="9 10">SPU_B003</strain>
    </source>
</reference>
<keyword evidence="10" id="KW-1185">Reference proteome</keyword>
<protein>
    <submittedName>
        <fullName evidence="9">ABC transporter ATP-binding protein</fullName>
    </submittedName>
</protein>
<evidence type="ECO:0000256" key="4">
    <source>
        <dbReference type="ARBA" id="ARBA00022840"/>
    </source>
</evidence>
<dbReference type="InterPro" id="IPR003593">
    <property type="entry name" value="AAA+_ATPase"/>
</dbReference>
<dbReference type="GO" id="GO:0006829">
    <property type="term" value="P:zinc ion transport"/>
    <property type="evidence" value="ECO:0007669"/>
    <property type="project" value="UniProtKB-KW"/>
</dbReference>
<dbReference type="SUPFAM" id="SSF52540">
    <property type="entry name" value="P-loop containing nucleoside triphosphate hydrolases"/>
    <property type="match status" value="1"/>
</dbReference>
<evidence type="ECO:0000313" key="9">
    <source>
        <dbReference type="EMBL" id="ARO14094.1"/>
    </source>
</evidence>
<dbReference type="EMBL" id="CP019937">
    <property type="protein sequence ID" value="ARO14094.1"/>
    <property type="molecule type" value="Genomic_DNA"/>
</dbReference>
<name>A0A1W6NXZ3_9RHOB</name>
<dbReference type="Proteomes" id="UP000242447">
    <property type="component" value="Chromosome"/>
</dbReference>
<dbReference type="PROSITE" id="PS00211">
    <property type="entry name" value="ABC_TRANSPORTER_1"/>
    <property type="match status" value="1"/>
</dbReference>